<reference evidence="1" key="3">
    <citation type="submission" date="2023-05" db="EMBL/GenBank/DDBJ databases">
        <authorList>
            <person name="Smith C.H."/>
        </authorList>
    </citation>
    <scope>NUCLEOTIDE SEQUENCE</scope>
    <source>
        <strain evidence="1">CHS0354</strain>
        <tissue evidence="1">Mantle</tissue>
    </source>
</reference>
<evidence type="ECO:0000313" key="2">
    <source>
        <dbReference type="Proteomes" id="UP001195483"/>
    </source>
</evidence>
<dbReference type="EMBL" id="JAEAOA010002128">
    <property type="protein sequence ID" value="KAK3590520.1"/>
    <property type="molecule type" value="Genomic_DNA"/>
</dbReference>
<evidence type="ECO:0000313" key="1">
    <source>
        <dbReference type="EMBL" id="KAK3590520.1"/>
    </source>
</evidence>
<gene>
    <name evidence="1" type="ORF">CHS0354_036342</name>
</gene>
<keyword evidence="2" id="KW-1185">Reference proteome</keyword>
<dbReference type="Proteomes" id="UP001195483">
    <property type="component" value="Unassembled WGS sequence"/>
</dbReference>
<protein>
    <submittedName>
        <fullName evidence="1">Uncharacterized protein</fullName>
    </submittedName>
</protein>
<reference evidence="1" key="1">
    <citation type="journal article" date="2021" name="Genome Biol. Evol.">
        <title>A High-Quality Reference Genome for a Parasitic Bivalve with Doubly Uniparental Inheritance (Bivalvia: Unionida).</title>
        <authorList>
            <person name="Smith C.H."/>
        </authorList>
    </citation>
    <scope>NUCLEOTIDE SEQUENCE</scope>
    <source>
        <strain evidence="1">CHS0354</strain>
    </source>
</reference>
<organism evidence="1 2">
    <name type="scientific">Potamilus streckersoni</name>
    <dbReference type="NCBI Taxonomy" id="2493646"/>
    <lineage>
        <taxon>Eukaryota</taxon>
        <taxon>Metazoa</taxon>
        <taxon>Spiralia</taxon>
        <taxon>Lophotrochozoa</taxon>
        <taxon>Mollusca</taxon>
        <taxon>Bivalvia</taxon>
        <taxon>Autobranchia</taxon>
        <taxon>Heteroconchia</taxon>
        <taxon>Palaeoheterodonta</taxon>
        <taxon>Unionida</taxon>
        <taxon>Unionoidea</taxon>
        <taxon>Unionidae</taxon>
        <taxon>Ambleminae</taxon>
        <taxon>Lampsilini</taxon>
        <taxon>Potamilus</taxon>
    </lineage>
</organism>
<name>A0AAE0VVG1_9BIVA</name>
<accession>A0AAE0VVG1</accession>
<comment type="caution">
    <text evidence="1">The sequence shown here is derived from an EMBL/GenBank/DDBJ whole genome shotgun (WGS) entry which is preliminary data.</text>
</comment>
<proteinExistence type="predicted"/>
<reference evidence="1" key="2">
    <citation type="journal article" date="2021" name="Genome Biol. Evol.">
        <title>Developing a high-quality reference genome for a parasitic bivalve with doubly uniparental inheritance (Bivalvia: Unionida).</title>
        <authorList>
            <person name="Smith C.H."/>
        </authorList>
    </citation>
    <scope>NUCLEOTIDE SEQUENCE</scope>
    <source>
        <strain evidence="1">CHS0354</strain>
        <tissue evidence="1">Mantle</tissue>
    </source>
</reference>
<dbReference type="AlphaFoldDB" id="A0AAE0VVG1"/>
<sequence length="60" mass="6872">MDHFSSNGCKNQGPTQTKVRLRLAFRPIQPRSDSDWHLDQFSPGPTRLAFGSEHRLGHRV</sequence>